<organism evidence="1 2">
    <name type="scientific">Pacificimonas pallii</name>
    <dbReference type="NCBI Taxonomy" id="2827236"/>
    <lineage>
        <taxon>Bacteria</taxon>
        <taxon>Pseudomonadati</taxon>
        <taxon>Pseudomonadota</taxon>
        <taxon>Alphaproteobacteria</taxon>
        <taxon>Sphingomonadales</taxon>
        <taxon>Sphingosinicellaceae</taxon>
        <taxon>Pacificimonas</taxon>
    </lineage>
</organism>
<gene>
    <name evidence="1" type="ORF">KCG44_11355</name>
</gene>
<dbReference type="EMBL" id="JAGSPA010000003">
    <property type="protein sequence ID" value="MBV7257382.1"/>
    <property type="molecule type" value="Genomic_DNA"/>
</dbReference>
<accession>A0ABS6SG37</accession>
<keyword evidence="2" id="KW-1185">Reference proteome</keyword>
<protein>
    <submittedName>
        <fullName evidence="1">DUF2817 domain-containing protein</fullName>
    </submittedName>
</protein>
<evidence type="ECO:0000313" key="1">
    <source>
        <dbReference type="EMBL" id="MBV7257382.1"/>
    </source>
</evidence>
<dbReference type="Pfam" id="PF10994">
    <property type="entry name" value="DUF2817"/>
    <property type="match status" value="1"/>
</dbReference>
<comment type="caution">
    <text evidence="1">The sequence shown here is derived from an EMBL/GenBank/DDBJ whole genome shotgun (WGS) entry which is preliminary data.</text>
</comment>
<dbReference type="CDD" id="cd06233">
    <property type="entry name" value="M14-like"/>
    <property type="match status" value="1"/>
</dbReference>
<name>A0ABS6SG37_9SPHN</name>
<dbReference type="RefSeq" id="WP_218446197.1">
    <property type="nucleotide sequence ID" value="NZ_JAGSPA010000003.1"/>
</dbReference>
<sequence>MTFIDDFFDSRSAYLAAAEAGGWRSELLPISAKGPAGEPLSIACTSYGAERPKRALIILSGVHGVEGPAGASIQLGLVESGSLVSSLQSPDDGILLIHAVNPFGWAWGRRQNEDNIDLNRNFQNFEPMPETSADYAALDPVINPVAMTDETTQRLLRTAAELTETKGAAWLQKTIIEGQYEFPKGLNYGGDRPAEANSAIRAIAETYLAGCAEGLIVDLHTGLGAFGEATILSGEAAGTANHEWICGHFPGFEVEAIYGETDSEMTATRGKLARAVAGCAPGSAMRSFTLEFGTYEKNRVFLAGFRENWLHHHGDRSSAQGQQITAEMREVYAPADQSWRDRVIARGIACVETAAEALF</sequence>
<proteinExistence type="predicted"/>
<dbReference type="Proteomes" id="UP000722336">
    <property type="component" value="Unassembled WGS sequence"/>
</dbReference>
<dbReference type="InterPro" id="IPR021259">
    <property type="entry name" value="DUF2817"/>
</dbReference>
<reference evidence="1 2" key="1">
    <citation type="submission" date="2021-04" db="EMBL/GenBank/DDBJ databases">
        <authorList>
            <person name="Pira H."/>
            <person name="Risdian C."/>
            <person name="Wink J."/>
        </authorList>
    </citation>
    <scope>NUCLEOTIDE SEQUENCE [LARGE SCALE GENOMIC DNA]</scope>
    <source>
        <strain evidence="1 2">WHA3</strain>
    </source>
</reference>
<evidence type="ECO:0000313" key="2">
    <source>
        <dbReference type="Proteomes" id="UP000722336"/>
    </source>
</evidence>